<evidence type="ECO:0000313" key="7">
    <source>
        <dbReference type="EMBL" id="OJT03943.1"/>
    </source>
</evidence>
<dbReference type="OMA" id="EDWIMEA"/>
<dbReference type="InterPro" id="IPR012337">
    <property type="entry name" value="RNaseH-like_sf"/>
</dbReference>
<evidence type="ECO:0000313" key="8">
    <source>
        <dbReference type="Proteomes" id="UP000184267"/>
    </source>
</evidence>
<dbReference type="InterPro" id="IPR052035">
    <property type="entry name" value="ZnF_BED_domain_contain"/>
</dbReference>
<evidence type="ECO:0008006" key="9">
    <source>
        <dbReference type="Google" id="ProtNLM"/>
    </source>
</evidence>
<keyword evidence="2" id="KW-0479">Metal-binding</keyword>
<dbReference type="EMBL" id="MNAD01001573">
    <property type="protein sequence ID" value="OJT03943.1"/>
    <property type="molecule type" value="Genomic_DNA"/>
</dbReference>
<comment type="caution">
    <text evidence="7">The sequence shown here is derived from an EMBL/GenBank/DDBJ whole genome shotgun (WGS) entry which is preliminary data.</text>
</comment>
<feature type="compositionally biased region" description="Low complexity" evidence="6">
    <location>
        <begin position="635"/>
        <end position="676"/>
    </location>
</feature>
<dbReference type="GO" id="GO:0008270">
    <property type="term" value="F:zinc ion binding"/>
    <property type="evidence" value="ECO:0007669"/>
    <property type="project" value="UniProtKB-KW"/>
</dbReference>
<accession>A0A1M2V8W7</accession>
<dbReference type="Proteomes" id="UP000184267">
    <property type="component" value="Unassembled WGS sequence"/>
</dbReference>
<dbReference type="GO" id="GO:0005634">
    <property type="term" value="C:nucleus"/>
    <property type="evidence" value="ECO:0007669"/>
    <property type="project" value="UniProtKB-SubCell"/>
</dbReference>
<evidence type="ECO:0000256" key="1">
    <source>
        <dbReference type="ARBA" id="ARBA00004123"/>
    </source>
</evidence>
<keyword evidence="5" id="KW-0539">Nucleus</keyword>
<dbReference type="STRING" id="154538.A0A1M2V8W7"/>
<feature type="region of interest" description="Disordered" evidence="6">
    <location>
        <begin position="1"/>
        <end position="37"/>
    </location>
</feature>
<gene>
    <name evidence="7" type="ORF">TRAPUB_5372</name>
</gene>
<feature type="region of interest" description="Disordered" evidence="6">
    <location>
        <begin position="629"/>
        <end position="682"/>
    </location>
</feature>
<evidence type="ECO:0000256" key="6">
    <source>
        <dbReference type="SAM" id="MobiDB-lite"/>
    </source>
</evidence>
<evidence type="ECO:0000256" key="2">
    <source>
        <dbReference type="ARBA" id="ARBA00022723"/>
    </source>
</evidence>
<name>A0A1M2V8W7_TRAPU</name>
<dbReference type="PANTHER" id="PTHR46481">
    <property type="entry name" value="ZINC FINGER BED DOMAIN-CONTAINING PROTEIN 4"/>
    <property type="match status" value="1"/>
</dbReference>
<organism evidence="7 8">
    <name type="scientific">Trametes pubescens</name>
    <name type="common">White-rot fungus</name>
    <dbReference type="NCBI Taxonomy" id="154538"/>
    <lineage>
        <taxon>Eukaryota</taxon>
        <taxon>Fungi</taxon>
        <taxon>Dikarya</taxon>
        <taxon>Basidiomycota</taxon>
        <taxon>Agaricomycotina</taxon>
        <taxon>Agaricomycetes</taxon>
        <taxon>Polyporales</taxon>
        <taxon>Polyporaceae</taxon>
        <taxon>Trametes</taxon>
    </lineage>
</organism>
<dbReference type="OrthoDB" id="3359487at2759"/>
<reference evidence="7 8" key="1">
    <citation type="submission" date="2016-10" db="EMBL/GenBank/DDBJ databases">
        <title>Genome sequence of the basidiomycete white-rot fungus Trametes pubescens.</title>
        <authorList>
            <person name="Makela M.R."/>
            <person name="Granchi Z."/>
            <person name="Peng M."/>
            <person name="De Vries R.P."/>
            <person name="Grigoriev I."/>
            <person name="Riley R."/>
            <person name="Hilden K."/>
        </authorList>
    </citation>
    <scope>NUCLEOTIDE SEQUENCE [LARGE SCALE GENOMIC DNA]</scope>
    <source>
        <strain evidence="7 8">FBCC735</strain>
    </source>
</reference>
<protein>
    <recommendedName>
        <fullName evidence="9">Zinc finger BED domain-containing protein 4</fullName>
    </recommendedName>
</protein>
<sequence>MSSSAGKRRADALSNDASPSDTEGSDADAPASTKRARVGDAIAPAPEVAVEVAVDEPVAAVAQVAQAALTNAQVRLTAAQKRAKFLAKYDGLTPKEILGTSPPKVIPPSADGPNMHRFICKVHPGTWVDRADYEDSTGNLGHHVLRCEPAKTPETEAISAFAAGSTYSAARVQYYLALWCARHHRPFLAAEDAEFCALLRMLYGKVEIPSRVTVSRDVQLIMNHCKSLVIALFEAYLGRVHICVDSWTSPNILAFLGITAHWHHNGNIVHIILDFVRLTSSHTSKYLAEKLVECLRDFGIEEKVLSVTCDNAENNTTMLKEMHVLVPKFRGTLVRVQCFGHVLNLVVKGVLSQFGSRLLIEGGGEGDRDDDVDDEDAEAAQEADEQREAADQAILDSLDNEELGIDITVEDIRLVSGALAKILKLSRKVWNSSTIRAELANLVANAHLNSEVLICSVKTRWNTVTEVLGHTLEMRTVLTDLCDMVQFKKARGVRLRQFVLSDEEWVVLQQLHDLLDPFLFATKEISTSGQALIHQVIAYIDVLTRHVDSFKANDTLHPAVHAAAQPGRVILDKYYSLTDDSIVYRVTMILHPRYKIQYFRDQDWQEDWIMEAIAIVRSEWTTFYKAAPNDPDVPAPTATSTAAGTASSSRASTGSAAPSSRVPAAASGTAQGSASGRHSAQRAARQPLSQALFATISNRQQGARQDELNAYLEAPPLSSVNDPLEYWDLVLKSSNSPLAHMVIDFLTAQDSKRSFSWGRLTVSRLRHSLSDESVRTGTVLGSWSDLPELVPEAEVVQLLTEKSRKGKSRAAPAAVAPADAEVIEIE</sequence>
<evidence type="ECO:0000256" key="5">
    <source>
        <dbReference type="ARBA" id="ARBA00023242"/>
    </source>
</evidence>
<dbReference type="PANTHER" id="PTHR46481:SF10">
    <property type="entry name" value="ZINC FINGER BED DOMAIN-CONTAINING PROTEIN 39"/>
    <property type="match status" value="1"/>
</dbReference>
<evidence type="ECO:0000256" key="3">
    <source>
        <dbReference type="ARBA" id="ARBA00022771"/>
    </source>
</evidence>
<dbReference type="SUPFAM" id="SSF53098">
    <property type="entry name" value="Ribonuclease H-like"/>
    <property type="match status" value="1"/>
</dbReference>
<proteinExistence type="predicted"/>
<keyword evidence="8" id="KW-1185">Reference proteome</keyword>
<keyword evidence="3" id="KW-0863">Zinc-finger</keyword>
<keyword evidence="4" id="KW-0862">Zinc</keyword>
<comment type="subcellular location">
    <subcellularLocation>
        <location evidence="1">Nucleus</location>
    </subcellularLocation>
</comment>
<dbReference type="AlphaFoldDB" id="A0A1M2V8W7"/>
<evidence type="ECO:0000256" key="4">
    <source>
        <dbReference type="ARBA" id="ARBA00022833"/>
    </source>
</evidence>